<dbReference type="SUPFAM" id="SSF52499">
    <property type="entry name" value="Isochorismatase-like hydrolases"/>
    <property type="match status" value="1"/>
</dbReference>
<dbReference type="Pfam" id="PF00857">
    <property type="entry name" value="Isochorismatase"/>
    <property type="match status" value="1"/>
</dbReference>
<evidence type="ECO:0000259" key="2">
    <source>
        <dbReference type="Pfam" id="PF00857"/>
    </source>
</evidence>
<dbReference type="EMBL" id="BNAI01000001">
    <property type="protein sequence ID" value="GHF10679.1"/>
    <property type="molecule type" value="Genomic_DNA"/>
</dbReference>
<keyword evidence="4" id="KW-1185">Reference proteome</keyword>
<accession>A0A8J3GPC0</accession>
<dbReference type="InterPro" id="IPR050272">
    <property type="entry name" value="Isochorismatase-like_hydrls"/>
</dbReference>
<sequence>MVIDTQRDFVDGGASPVPGTTQVLPAIATLLQAYREAGRPIVHIVRLYDGDDVDLPRRNLIASGAPIVRPHTPGSQIVPDLLPPGAPELDPEVLLDGAAQLLGAQEWAIWKPRWGAFHRTALDEHLRGLDVTTIVLAGCNYPNCPRATAYGGSERDYRVLVVADAISGVRPDHLEEAGRIGVLAATTAVVTSELAATVAIAG</sequence>
<dbReference type="Proteomes" id="UP000617531">
    <property type="component" value="Unassembled WGS sequence"/>
</dbReference>
<feature type="domain" description="Isochorismatase-like" evidence="2">
    <location>
        <begin position="2"/>
        <end position="191"/>
    </location>
</feature>
<dbReference type="Gene3D" id="3.40.50.850">
    <property type="entry name" value="Isochorismatase-like"/>
    <property type="match status" value="1"/>
</dbReference>
<reference evidence="3" key="2">
    <citation type="submission" date="2020-09" db="EMBL/GenBank/DDBJ databases">
        <authorList>
            <person name="Sun Q."/>
            <person name="Zhou Y."/>
        </authorList>
    </citation>
    <scope>NUCLEOTIDE SEQUENCE</scope>
    <source>
        <strain evidence="3">CGMCC 1.16548</strain>
    </source>
</reference>
<dbReference type="AlphaFoldDB" id="A0A8J3GPC0"/>
<dbReference type="PANTHER" id="PTHR43540">
    <property type="entry name" value="PEROXYUREIDOACRYLATE/UREIDOACRYLATE AMIDOHYDROLASE-RELATED"/>
    <property type="match status" value="1"/>
</dbReference>
<dbReference type="GO" id="GO:0016787">
    <property type="term" value="F:hydrolase activity"/>
    <property type="evidence" value="ECO:0007669"/>
    <property type="project" value="UniProtKB-KW"/>
</dbReference>
<dbReference type="InterPro" id="IPR000868">
    <property type="entry name" value="Isochorismatase-like_dom"/>
</dbReference>
<dbReference type="CDD" id="cd00431">
    <property type="entry name" value="cysteine_hydrolases"/>
    <property type="match status" value="1"/>
</dbReference>
<gene>
    <name evidence="3" type="ORF">GCM10011600_09780</name>
</gene>
<evidence type="ECO:0000313" key="4">
    <source>
        <dbReference type="Proteomes" id="UP000617531"/>
    </source>
</evidence>
<proteinExistence type="predicted"/>
<evidence type="ECO:0000313" key="3">
    <source>
        <dbReference type="EMBL" id="GHF10679.1"/>
    </source>
</evidence>
<organism evidence="3 4">
    <name type="scientific">Pseudolysinimonas yzui</name>
    <dbReference type="NCBI Taxonomy" id="2708254"/>
    <lineage>
        <taxon>Bacteria</taxon>
        <taxon>Bacillati</taxon>
        <taxon>Actinomycetota</taxon>
        <taxon>Actinomycetes</taxon>
        <taxon>Micrococcales</taxon>
        <taxon>Microbacteriaceae</taxon>
        <taxon>Pseudolysinimonas</taxon>
    </lineage>
</organism>
<evidence type="ECO:0000256" key="1">
    <source>
        <dbReference type="ARBA" id="ARBA00022801"/>
    </source>
</evidence>
<reference evidence="3" key="1">
    <citation type="journal article" date="2014" name="Int. J. Syst. Evol. Microbiol.">
        <title>Complete genome sequence of Corynebacterium casei LMG S-19264T (=DSM 44701T), isolated from a smear-ripened cheese.</title>
        <authorList>
            <consortium name="US DOE Joint Genome Institute (JGI-PGF)"/>
            <person name="Walter F."/>
            <person name="Albersmeier A."/>
            <person name="Kalinowski J."/>
            <person name="Ruckert C."/>
        </authorList>
    </citation>
    <scope>NUCLEOTIDE SEQUENCE</scope>
    <source>
        <strain evidence="3">CGMCC 1.16548</strain>
    </source>
</reference>
<comment type="caution">
    <text evidence="3">The sequence shown here is derived from an EMBL/GenBank/DDBJ whole genome shotgun (WGS) entry which is preliminary data.</text>
</comment>
<keyword evidence="1 3" id="KW-0378">Hydrolase</keyword>
<name>A0A8J3GPC0_9MICO</name>
<dbReference type="InterPro" id="IPR036380">
    <property type="entry name" value="Isochorismatase-like_sf"/>
</dbReference>
<protein>
    <submittedName>
        <fullName evidence="3">Hypothetical isochorismatase hydrolase</fullName>
    </submittedName>
</protein>